<evidence type="ECO:0000256" key="3">
    <source>
        <dbReference type="ARBA" id="ARBA00023163"/>
    </source>
</evidence>
<proteinExistence type="predicted"/>
<name>A0A2U2RLD1_9MICO</name>
<dbReference type="GO" id="GO:0000976">
    <property type="term" value="F:transcription cis-regulatory region binding"/>
    <property type="evidence" value="ECO:0007669"/>
    <property type="project" value="TreeGrafter"/>
</dbReference>
<accession>A0A2U2RLD1</accession>
<dbReference type="InterPro" id="IPR036271">
    <property type="entry name" value="Tet_transcr_reg_TetR-rel_C_sf"/>
</dbReference>
<dbReference type="InterPro" id="IPR009057">
    <property type="entry name" value="Homeodomain-like_sf"/>
</dbReference>
<evidence type="ECO:0000259" key="6">
    <source>
        <dbReference type="PROSITE" id="PS50977"/>
    </source>
</evidence>
<dbReference type="SUPFAM" id="SSF48498">
    <property type="entry name" value="Tetracyclin repressor-like, C-terminal domain"/>
    <property type="match status" value="1"/>
</dbReference>
<dbReference type="EMBL" id="QFKX01000002">
    <property type="protein sequence ID" value="PWH06646.1"/>
    <property type="molecule type" value="Genomic_DNA"/>
</dbReference>
<evidence type="ECO:0000256" key="5">
    <source>
        <dbReference type="SAM" id="MobiDB-lite"/>
    </source>
</evidence>
<keyword evidence="1" id="KW-0805">Transcription regulation</keyword>
<dbReference type="RefSeq" id="WP_109275241.1">
    <property type="nucleotide sequence ID" value="NZ_QFKX01000002.1"/>
</dbReference>
<gene>
    <name evidence="7" type="ORF">DEO23_06810</name>
</gene>
<dbReference type="GO" id="GO:0003700">
    <property type="term" value="F:DNA-binding transcription factor activity"/>
    <property type="evidence" value="ECO:0007669"/>
    <property type="project" value="TreeGrafter"/>
</dbReference>
<evidence type="ECO:0000313" key="7">
    <source>
        <dbReference type="EMBL" id="PWH06646.1"/>
    </source>
</evidence>
<feature type="region of interest" description="Disordered" evidence="5">
    <location>
        <begin position="1"/>
        <end position="23"/>
    </location>
</feature>
<dbReference type="Pfam" id="PF00440">
    <property type="entry name" value="TetR_N"/>
    <property type="match status" value="1"/>
</dbReference>
<evidence type="ECO:0000256" key="2">
    <source>
        <dbReference type="ARBA" id="ARBA00023125"/>
    </source>
</evidence>
<dbReference type="SUPFAM" id="SSF46689">
    <property type="entry name" value="Homeodomain-like"/>
    <property type="match status" value="1"/>
</dbReference>
<feature type="DNA-binding region" description="H-T-H motif" evidence="4">
    <location>
        <begin position="47"/>
        <end position="66"/>
    </location>
</feature>
<comment type="caution">
    <text evidence="7">The sequence shown here is derived from an EMBL/GenBank/DDBJ whole genome shotgun (WGS) entry which is preliminary data.</text>
</comment>
<evidence type="ECO:0000313" key="8">
    <source>
        <dbReference type="Proteomes" id="UP000245590"/>
    </source>
</evidence>
<dbReference type="Proteomes" id="UP000245590">
    <property type="component" value="Unassembled WGS sequence"/>
</dbReference>
<organism evidence="7 8">
    <name type="scientific">Brachybacterium endophyticum</name>
    <dbReference type="NCBI Taxonomy" id="2182385"/>
    <lineage>
        <taxon>Bacteria</taxon>
        <taxon>Bacillati</taxon>
        <taxon>Actinomycetota</taxon>
        <taxon>Actinomycetes</taxon>
        <taxon>Micrococcales</taxon>
        <taxon>Dermabacteraceae</taxon>
        <taxon>Brachybacterium</taxon>
    </lineage>
</organism>
<dbReference type="Gene3D" id="1.10.357.10">
    <property type="entry name" value="Tetracycline Repressor, domain 2"/>
    <property type="match status" value="1"/>
</dbReference>
<protein>
    <submittedName>
        <fullName evidence="7">TetR family transcriptional regulator</fullName>
    </submittedName>
</protein>
<keyword evidence="2 4" id="KW-0238">DNA-binding</keyword>
<dbReference type="InterPro" id="IPR001647">
    <property type="entry name" value="HTH_TetR"/>
</dbReference>
<dbReference type="AlphaFoldDB" id="A0A2U2RLD1"/>
<sequence>MSATTEHGRTRRRPPGRPRGQDSAIVRDQALRTAVDLIAHQGFAATSMAQVAEGAGISPSGLAHHFPSKRDLLTAVLAHRDAVDSDPRPPEGSAPWASFDHLVRVAGLNMGRRQIVLLYVTVTGEATQADHPAHGWMVEHFENVMQTLRSGLIADQANGDVREDAPVESIARETVALMDGLQLQWLIDPTVDMAAILAGHVDRLKAAWGTPATTS</sequence>
<dbReference type="InterPro" id="IPR050109">
    <property type="entry name" value="HTH-type_TetR-like_transc_reg"/>
</dbReference>
<evidence type="ECO:0000256" key="1">
    <source>
        <dbReference type="ARBA" id="ARBA00023015"/>
    </source>
</evidence>
<keyword evidence="3" id="KW-0804">Transcription</keyword>
<feature type="domain" description="HTH tetR-type" evidence="6">
    <location>
        <begin position="24"/>
        <end position="84"/>
    </location>
</feature>
<reference evidence="7 8" key="1">
    <citation type="submission" date="2018-05" db="EMBL/GenBank/DDBJ databases">
        <title>Brachybacterium sp. M1HQ-2T, whole genome shotgun sequence.</title>
        <authorList>
            <person name="Tuo L."/>
        </authorList>
    </citation>
    <scope>NUCLEOTIDE SEQUENCE [LARGE SCALE GENOMIC DNA]</scope>
    <source>
        <strain evidence="7 8">M1HQ-2</strain>
    </source>
</reference>
<keyword evidence="8" id="KW-1185">Reference proteome</keyword>
<evidence type="ECO:0000256" key="4">
    <source>
        <dbReference type="PROSITE-ProRule" id="PRU00335"/>
    </source>
</evidence>
<dbReference type="PANTHER" id="PTHR30055">
    <property type="entry name" value="HTH-TYPE TRANSCRIPTIONAL REGULATOR RUTR"/>
    <property type="match status" value="1"/>
</dbReference>
<dbReference type="OrthoDB" id="7505659at2"/>
<dbReference type="PROSITE" id="PS50977">
    <property type="entry name" value="HTH_TETR_2"/>
    <property type="match status" value="1"/>
</dbReference>
<dbReference type="PANTHER" id="PTHR30055:SF234">
    <property type="entry name" value="HTH-TYPE TRANSCRIPTIONAL REGULATOR BETI"/>
    <property type="match status" value="1"/>
</dbReference>
<dbReference type="PRINTS" id="PR00455">
    <property type="entry name" value="HTHTETR"/>
</dbReference>